<sequence length="121" mass="13543">MLFQDDDSNLRYQDEPFLPKGPARQSCGYAGSDDVRVTLPLITLVTMSNDPPHTTPQPLSSSKCALSPLGDHSYCQCLVHDAQRALVHVELFSPVPSRPSTNFDRKFSNVIQISIRIHNHR</sequence>
<evidence type="ECO:0000256" key="1">
    <source>
        <dbReference type="SAM" id="MobiDB-lite"/>
    </source>
</evidence>
<evidence type="ECO:0000313" key="3">
    <source>
        <dbReference type="Proteomes" id="UP000324222"/>
    </source>
</evidence>
<dbReference type="AlphaFoldDB" id="A0A5B7EU85"/>
<dbReference type="EMBL" id="VSRR010003606">
    <property type="protein sequence ID" value="MPC36777.1"/>
    <property type="molecule type" value="Genomic_DNA"/>
</dbReference>
<organism evidence="2 3">
    <name type="scientific">Portunus trituberculatus</name>
    <name type="common">Swimming crab</name>
    <name type="synonym">Neptunus trituberculatus</name>
    <dbReference type="NCBI Taxonomy" id="210409"/>
    <lineage>
        <taxon>Eukaryota</taxon>
        <taxon>Metazoa</taxon>
        <taxon>Ecdysozoa</taxon>
        <taxon>Arthropoda</taxon>
        <taxon>Crustacea</taxon>
        <taxon>Multicrustacea</taxon>
        <taxon>Malacostraca</taxon>
        <taxon>Eumalacostraca</taxon>
        <taxon>Eucarida</taxon>
        <taxon>Decapoda</taxon>
        <taxon>Pleocyemata</taxon>
        <taxon>Brachyura</taxon>
        <taxon>Eubrachyura</taxon>
        <taxon>Portunoidea</taxon>
        <taxon>Portunidae</taxon>
        <taxon>Portuninae</taxon>
        <taxon>Portunus</taxon>
    </lineage>
</organism>
<proteinExistence type="predicted"/>
<accession>A0A5B7EU85</accession>
<evidence type="ECO:0000313" key="2">
    <source>
        <dbReference type="EMBL" id="MPC36777.1"/>
    </source>
</evidence>
<feature type="region of interest" description="Disordered" evidence="1">
    <location>
        <begin position="1"/>
        <end position="23"/>
    </location>
</feature>
<reference evidence="2 3" key="1">
    <citation type="submission" date="2019-05" db="EMBL/GenBank/DDBJ databases">
        <title>Another draft genome of Portunus trituberculatus and its Hox gene families provides insights of decapod evolution.</title>
        <authorList>
            <person name="Jeong J.-H."/>
            <person name="Song I."/>
            <person name="Kim S."/>
            <person name="Choi T."/>
            <person name="Kim D."/>
            <person name="Ryu S."/>
            <person name="Kim W."/>
        </authorList>
    </citation>
    <scope>NUCLEOTIDE SEQUENCE [LARGE SCALE GENOMIC DNA]</scope>
    <source>
        <tissue evidence="2">Muscle</tissue>
    </source>
</reference>
<name>A0A5B7EU85_PORTR</name>
<comment type="caution">
    <text evidence="2">The sequence shown here is derived from an EMBL/GenBank/DDBJ whole genome shotgun (WGS) entry which is preliminary data.</text>
</comment>
<gene>
    <name evidence="2" type="ORF">E2C01_030246</name>
</gene>
<keyword evidence="3" id="KW-1185">Reference proteome</keyword>
<dbReference type="Proteomes" id="UP000324222">
    <property type="component" value="Unassembled WGS sequence"/>
</dbReference>
<protein>
    <submittedName>
        <fullName evidence="2">Uncharacterized protein</fullName>
    </submittedName>
</protein>